<gene>
    <name evidence="5" type="ORF">S12H4_47588</name>
</gene>
<reference evidence="5" key="1">
    <citation type="journal article" date="2014" name="Front. Microbiol.">
        <title>High frequency of phylogenetically diverse reductive dehalogenase-homologous genes in deep subseafloor sedimentary metagenomes.</title>
        <authorList>
            <person name="Kawai M."/>
            <person name="Futagami T."/>
            <person name="Toyoda A."/>
            <person name="Takaki Y."/>
            <person name="Nishi S."/>
            <person name="Hori S."/>
            <person name="Arai W."/>
            <person name="Tsubouchi T."/>
            <person name="Morono Y."/>
            <person name="Uchiyama I."/>
            <person name="Ito T."/>
            <person name="Fujiyama A."/>
            <person name="Inagaki F."/>
            <person name="Takami H."/>
        </authorList>
    </citation>
    <scope>NUCLEOTIDE SEQUENCE</scope>
    <source>
        <strain evidence="5">Expedition CK06-06</strain>
    </source>
</reference>
<feature type="non-terminal residue" evidence="5">
    <location>
        <position position="1"/>
    </location>
</feature>
<keyword evidence="3" id="KW-0904">Protein phosphatase</keyword>
<dbReference type="Pfam" id="PF01300">
    <property type="entry name" value="Sua5_yciO_yrdC"/>
    <property type="match status" value="1"/>
</dbReference>
<dbReference type="SUPFAM" id="SSF52788">
    <property type="entry name" value="Phosphotyrosine protein phosphatases I"/>
    <property type="match status" value="1"/>
</dbReference>
<dbReference type="Gene3D" id="3.90.870.10">
    <property type="entry name" value="DHBP synthase"/>
    <property type="match status" value="1"/>
</dbReference>
<dbReference type="InterPro" id="IPR006070">
    <property type="entry name" value="Sua5-like_dom"/>
</dbReference>
<dbReference type="PRINTS" id="PR00719">
    <property type="entry name" value="LMWPTPASE"/>
</dbReference>
<comment type="similarity">
    <text evidence="1">Belongs to the low molecular weight phosphotyrosine protein phosphatase family.</text>
</comment>
<dbReference type="InterPro" id="IPR050438">
    <property type="entry name" value="LMW_PTPase"/>
</dbReference>
<dbReference type="GO" id="GO:0004725">
    <property type="term" value="F:protein tyrosine phosphatase activity"/>
    <property type="evidence" value="ECO:0007669"/>
    <property type="project" value="InterPro"/>
</dbReference>
<dbReference type="Pfam" id="PF01451">
    <property type="entry name" value="LMWPc"/>
    <property type="match status" value="1"/>
</dbReference>
<feature type="domain" description="YrdC-like" evidence="4">
    <location>
        <begin position="1"/>
        <end position="81"/>
    </location>
</feature>
<evidence type="ECO:0000259" key="4">
    <source>
        <dbReference type="PROSITE" id="PS51163"/>
    </source>
</evidence>
<dbReference type="PANTHER" id="PTHR11717:SF31">
    <property type="entry name" value="LOW MOLECULAR WEIGHT PROTEIN-TYROSINE-PHOSPHATASE ETP-RELATED"/>
    <property type="match status" value="1"/>
</dbReference>
<dbReference type="InterPro" id="IPR017945">
    <property type="entry name" value="DHBP_synth_RibB-like_a/b_dom"/>
</dbReference>
<sequence length="243" mass="25874">GIRCPDNSIAAALLQQTRNPVVAPSANLDRQSPAVDADQVLAAFSGRIDLVLDAGPCKYGKSSTVAKIGRRGLDILRAGVYSEAEVEAMSEVKLLLVCTGNTCRSPMGEGIFRKYLAEKLGCEVDRVGEMGYKVSSAGVLDMAGRPASNEAVAACAAKGVDIRAHRSQTLSARLIEESDYIFVMERVHQARVVDLSPGAVSKCVLLAANDDIADPIGQRQAVYNKCADLIEEGVRKRIGELVV</sequence>
<dbReference type="EMBL" id="BARW01029646">
    <property type="protein sequence ID" value="GAJ11750.1"/>
    <property type="molecule type" value="Genomic_DNA"/>
</dbReference>
<dbReference type="InterPro" id="IPR017867">
    <property type="entry name" value="Tyr_phospatase_low_mol_wt"/>
</dbReference>
<protein>
    <recommendedName>
        <fullName evidence="4">YrdC-like domain-containing protein</fullName>
    </recommendedName>
</protein>
<comment type="caution">
    <text evidence="5">The sequence shown here is derived from an EMBL/GenBank/DDBJ whole genome shotgun (WGS) entry which is preliminary data.</text>
</comment>
<evidence type="ECO:0000256" key="1">
    <source>
        <dbReference type="ARBA" id="ARBA00011063"/>
    </source>
</evidence>
<dbReference type="AlphaFoldDB" id="X1VQX0"/>
<dbReference type="SUPFAM" id="SSF55821">
    <property type="entry name" value="YrdC/RibB"/>
    <property type="match status" value="1"/>
</dbReference>
<evidence type="ECO:0000256" key="3">
    <source>
        <dbReference type="ARBA" id="ARBA00022912"/>
    </source>
</evidence>
<evidence type="ECO:0000256" key="2">
    <source>
        <dbReference type="ARBA" id="ARBA00022801"/>
    </source>
</evidence>
<name>X1VQX0_9ZZZZ</name>
<dbReference type="SMART" id="SM00226">
    <property type="entry name" value="LMWPc"/>
    <property type="match status" value="1"/>
</dbReference>
<dbReference type="GO" id="GO:0003725">
    <property type="term" value="F:double-stranded RNA binding"/>
    <property type="evidence" value="ECO:0007669"/>
    <property type="project" value="InterPro"/>
</dbReference>
<evidence type="ECO:0000313" key="5">
    <source>
        <dbReference type="EMBL" id="GAJ11750.1"/>
    </source>
</evidence>
<dbReference type="Gene3D" id="3.40.50.2300">
    <property type="match status" value="1"/>
</dbReference>
<keyword evidence="2" id="KW-0378">Hydrolase</keyword>
<dbReference type="InterPro" id="IPR036196">
    <property type="entry name" value="Ptyr_pPase_sf"/>
</dbReference>
<dbReference type="PROSITE" id="PS51163">
    <property type="entry name" value="YRDC"/>
    <property type="match status" value="1"/>
</dbReference>
<organism evidence="5">
    <name type="scientific">marine sediment metagenome</name>
    <dbReference type="NCBI Taxonomy" id="412755"/>
    <lineage>
        <taxon>unclassified sequences</taxon>
        <taxon>metagenomes</taxon>
        <taxon>ecological metagenomes</taxon>
    </lineage>
</organism>
<dbReference type="InterPro" id="IPR023485">
    <property type="entry name" value="Ptyr_pPase"/>
</dbReference>
<dbReference type="PANTHER" id="PTHR11717">
    <property type="entry name" value="LOW MOLECULAR WEIGHT PROTEIN TYROSINE PHOSPHATASE"/>
    <property type="match status" value="1"/>
</dbReference>
<accession>X1VQX0</accession>
<proteinExistence type="inferred from homology"/>